<evidence type="ECO:0000256" key="2">
    <source>
        <dbReference type="ARBA" id="ARBA00022617"/>
    </source>
</evidence>
<dbReference type="InterPro" id="IPR054094">
    <property type="entry name" value="Androglobin_IV"/>
</dbReference>
<dbReference type="Pfam" id="PF22070">
    <property type="entry name" value="Androglobin_V"/>
    <property type="match status" value="1"/>
</dbReference>
<evidence type="ECO:0000256" key="3">
    <source>
        <dbReference type="ARBA" id="ARBA00022723"/>
    </source>
</evidence>
<dbReference type="SUPFAM" id="SSF46458">
    <property type="entry name" value="Globin-like"/>
    <property type="match status" value="1"/>
</dbReference>
<dbReference type="PROSITE" id="PS52042">
    <property type="entry name" value="GLOBIN_CP_ADGB"/>
    <property type="match status" value="1"/>
</dbReference>
<feature type="region of interest" description="Disordered" evidence="5">
    <location>
        <begin position="986"/>
        <end position="1035"/>
    </location>
</feature>
<dbReference type="InterPro" id="IPR057249">
    <property type="entry name" value="Globin_CP_ADGB"/>
</dbReference>
<accession>A0A7K8TET0</accession>
<dbReference type="InterPro" id="IPR054095">
    <property type="entry name" value="Androglobin_V"/>
</dbReference>
<feature type="compositionally biased region" description="Basic and acidic residues" evidence="5">
    <location>
        <begin position="1001"/>
        <end position="1017"/>
    </location>
</feature>
<feature type="domain" description="Globin" evidence="6">
    <location>
        <begin position="442"/>
        <end position="647"/>
    </location>
</feature>
<feature type="non-terminal residue" evidence="7">
    <location>
        <position position="1085"/>
    </location>
</feature>
<dbReference type="InterPro" id="IPR009050">
    <property type="entry name" value="Globin-like_sf"/>
</dbReference>
<dbReference type="InterPro" id="IPR054093">
    <property type="entry name" value="Androglobin_II"/>
</dbReference>
<dbReference type="Pfam" id="PF22069">
    <property type="entry name" value="Androglobin_IV"/>
    <property type="match status" value="1"/>
</dbReference>
<feature type="region of interest" description="Disordered" evidence="5">
    <location>
        <begin position="254"/>
        <end position="277"/>
    </location>
</feature>
<dbReference type="GO" id="GO:0046872">
    <property type="term" value="F:metal ion binding"/>
    <property type="evidence" value="ECO:0007669"/>
    <property type="project" value="UniProtKB-KW"/>
</dbReference>
<dbReference type="CDD" id="cd22307">
    <property type="entry name" value="Adgb_C_mid-like"/>
    <property type="match status" value="1"/>
</dbReference>
<dbReference type="Gene3D" id="1.10.490.10">
    <property type="entry name" value="Globins"/>
    <property type="match status" value="1"/>
</dbReference>
<keyword evidence="3" id="KW-0479">Metal-binding</keyword>
<dbReference type="Proteomes" id="UP000538472">
    <property type="component" value="Unassembled WGS sequence"/>
</dbReference>
<protein>
    <submittedName>
        <fullName evidence="7">ADGB protein</fullName>
    </submittedName>
</protein>
<evidence type="ECO:0000259" key="6">
    <source>
        <dbReference type="PROSITE" id="PS52042"/>
    </source>
</evidence>
<feature type="non-terminal residue" evidence="7">
    <location>
        <position position="1"/>
    </location>
</feature>
<feature type="region of interest" description="Disordered" evidence="5">
    <location>
        <begin position="869"/>
        <end position="906"/>
    </location>
</feature>
<evidence type="ECO:0000256" key="4">
    <source>
        <dbReference type="ARBA" id="ARBA00023004"/>
    </source>
</evidence>
<dbReference type="InterPro" id="IPR012292">
    <property type="entry name" value="Globin/Proto"/>
</dbReference>
<evidence type="ECO:0000313" key="8">
    <source>
        <dbReference type="Proteomes" id="UP000538472"/>
    </source>
</evidence>
<feature type="compositionally biased region" description="Polar residues" evidence="5">
    <location>
        <begin position="1026"/>
        <end position="1035"/>
    </location>
</feature>
<evidence type="ECO:0000256" key="1">
    <source>
        <dbReference type="ARBA" id="ARBA00003705"/>
    </source>
</evidence>
<dbReference type="EMBL" id="VWZB01002943">
    <property type="protein sequence ID" value="NXF40733.1"/>
    <property type="molecule type" value="Genomic_DNA"/>
</dbReference>
<dbReference type="GO" id="GO:0019825">
    <property type="term" value="F:oxygen binding"/>
    <property type="evidence" value="ECO:0007669"/>
    <property type="project" value="InterPro"/>
</dbReference>
<dbReference type="PANTHER" id="PTHR46298:SF1">
    <property type="entry name" value="ANDROGLOBIN"/>
    <property type="match status" value="1"/>
</dbReference>
<evidence type="ECO:0000256" key="5">
    <source>
        <dbReference type="SAM" id="MobiDB-lite"/>
    </source>
</evidence>
<comment type="function">
    <text evidence="1">Involved in oxygen transport from the lung to the various peripheral tissues.</text>
</comment>
<proteinExistence type="predicted"/>
<feature type="region of interest" description="Disordered" evidence="5">
    <location>
        <begin position="18"/>
        <end position="93"/>
    </location>
</feature>
<dbReference type="AlphaFoldDB" id="A0A7K8TET0"/>
<feature type="compositionally biased region" description="Basic and acidic residues" evidence="5">
    <location>
        <begin position="34"/>
        <end position="46"/>
    </location>
</feature>
<dbReference type="GO" id="GO:0020037">
    <property type="term" value="F:heme binding"/>
    <property type="evidence" value="ECO:0007669"/>
    <property type="project" value="InterPro"/>
</dbReference>
<sequence length="1085" mass="122985">GYLDKVWGFLKEIVPEFKLPNKKTPELDTPQSDTKPKETKVSELKNEVSSVNKQSDKPENAEKADKIGKEKLEQREIGKKKSREGDKEKNKLALQSSQTLAEAQSSLQALTEKSSAQTQPEMVVYAGCIPLHLFEEDTFSLGQMADSSKKLRQYGLSHIYSHPVLITRTRSCPLVASPQQPAVPRWKLFRQKKEIVVTSEPQEPVVKKPEEHVEIASVFLNYKLNLITIPTDIHFPQSTIKKGFNSISCLPSVTESDENVSDSNVDMNQSRRHSNAEDYSQELHHNISFDAKRMSEIADTIMNSQTGDKSKEEIESERTSVSRETWISFEDFCVCFHVCFSMQCTDDRVLYYLLVDSLMPIEILVSFSALVLWDDTGDTKRECSSISKGVLMVEHFSWKCLTPGELVLKMHTSAVKATVLKLPVGRHILLFTVSSPIGHHIHLCSMVPCVFGEEDTVMPGLEKESYRFIEQATAILKAVGNVINNFSSKPELSTALKELELTYCPPSLHGTGMAEEHFKVFNSAFWHLIKYVLGKKAPYSYKFAFRSFTLDFKDTEVSEDDTVSSENCEKSSASSWQNKTPTSEEEAAAVKLQPIWRGTYVRKVLNSRKPGTKENAHVKETLQELWTKIELNFEQCALMLLREMFKRNCKSIEKFPCYEDEWCKISFVDYAVTYTDQPPNVWFVVFREIFLVPEDMLIVPKVYTTIPSCRLHVIDNDTLEEMPHVFFKVAARVYPKNKKGYTFMAEARTGDLPVAAGRWRLRLIGSHSPLPSLSREAVNNVYSTKEIKEYYIPNDKHVMFRYSVKVTASHIATVQAQTSKSDVFIKLQVLDNEEEIVSVTGKGHAVIPAFNFLSNTMLLSSHSSKTQIIQSSTKKESKTGGSKKKGHVSSSKDTKTSFKPGLVREGPPILEDESFFLENFQNNDGSPQQSHNYVIQALVLYNSWPLTESQSLFVQALKEMKKNEIKVPGEKHEKYSFPPMLNYFEGQKSASVPKPTRKSKDKASEKTEKEKSNKERGSLLSLASPPESQQAASNQPYWTLRLVSEQREADILEVKKDTQRADEIKAMKQAWESAEPGRAIKVVSE</sequence>
<dbReference type="InterPro" id="IPR053033">
    <property type="entry name" value="Androglobin-like"/>
</dbReference>
<dbReference type="PANTHER" id="PTHR46298">
    <property type="entry name" value="ANDROGLOBIN"/>
    <property type="match status" value="1"/>
</dbReference>
<dbReference type="PROSITE" id="PS50096">
    <property type="entry name" value="IQ"/>
    <property type="match status" value="1"/>
</dbReference>
<organism evidence="7 8">
    <name type="scientific">Nyctibius bracteatus</name>
    <name type="common">Rufous potoo</name>
    <dbReference type="NCBI Taxonomy" id="48426"/>
    <lineage>
        <taxon>Eukaryota</taxon>
        <taxon>Metazoa</taxon>
        <taxon>Chordata</taxon>
        <taxon>Craniata</taxon>
        <taxon>Vertebrata</taxon>
        <taxon>Euteleostomi</taxon>
        <taxon>Archelosauria</taxon>
        <taxon>Archosauria</taxon>
        <taxon>Dinosauria</taxon>
        <taxon>Saurischia</taxon>
        <taxon>Theropoda</taxon>
        <taxon>Coelurosauria</taxon>
        <taxon>Aves</taxon>
        <taxon>Neognathae</taxon>
        <taxon>Neoaves</taxon>
        <taxon>Strisores</taxon>
        <taxon>Caprimulgiformes</taxon>
        <taxon>Nyctibiidae</taxon>
        <taxon>Nyctibius</taxon>
    </lineage>
</organism>
<keyword evidence="8" id="KW-1185">Reference proteome</keyword>
<reference evidence="7 8" key="1">
    <citation type="submission" date="2019-09" db="EMBL/GenBank/DDBJ databases">
        <title>Bird 10,000 Genomes (B10K) Project - Family phase.</title>
        <authorList>
            <person name="Zhang G."/>
        </authorList>
    </citation>
    <scope>NUCLEOTIDE SEQUENCE [LARGE SCALE GENOMIC DNA]</scope>
    <source>
        <strain evidence="7">B10K-CU-031-10</strain>
        <tissue evidence="7">Muscle</tissue>
    </source>
</reference>
<keyword evidence="2" id="KW-0349">Heme</keyword>
<keyword evidence="4" id="KW-0408">Iron</keyword>
<feature type="compositionally biased region" description="Basic and acidic residues" evidence="5">
    <location>
        <begin position="54"/>
        <end position="91"/>
    </location>
</feature>
<comment type="caution">
    <text evidence="7">The sequence shown here is derived from an EMBL/GenBank/DDBJ whole genome shotgun (WGS) entry which is preliminary data.</text>
</comment>
<gene>
    <name evidence="7" type="primary">Adgb</name>
    <name evidence="7" type="ORF">NYCBRA_R13139</name>
</gene>
<evidence type="ECO:0000313" key="7">
    <source>
        <dbReference type="EMBL" id="NXF40733.1"/>
    </source>
</evidence>
<name>A0A7K8TET0_9AVES</name>
<dbReference type="Pfam" id="PF22068">
    <property type="entry name" value="Androglobin_II"/>
    <property type="match status" value="1"/>
</dbReference>